<gene>
    <name evidence="1" type="ORF">Sangu_3195500</name>
</gene>
<dbReference type="EMBL" id="JACGWK010000669">
    <property type="protein sequence ID" value="KAL0295552.1"/>
    <property type="molecule type" value="Genomic_DNA"/>
</dbReference>
<reference evidence="1" key="1">
    <citation type="submission" date="2020-06" db="EMBL/GenBank/DDBJ databases">
        <authorList>
            <person name="Li T."/>
            <person name="Hu X."/>
            <person name="Zhang T."/>
            <person name="Song X."/>
            <person name="Zhang H."/>
            <person name="Dai N."/>
            <person name="Sheng W."/>
            <person name="Hou X."/>
            <person name="Wei L."/>
        </authorList>
    </citation>
    <scope>NUCLEOTIDE SEQUENCE</scope>
    <source>
        <strain evidence="1">G01</strain>
        <tissue evidence="1">Leaf</tissue>
    </source>
</reference>
<reference evidence="1" key="2">
    <citation type="journal article" date="2024" name="Plant">
        <title>Genomic evolution and insights into agronomic trait innovations of Sesamum species.</title>
        <authorList>
            <person name="Miao H."/>
            <person name="Wang L."/>
            <person name="Qu L."/>
            <person name="Liu H."/>
            <person name="Sun Y."/>
            <person name="Le M."/>
            <person name="Wang Q."/>
            <person name="Wei S."/>
            <person name="Zheng Y."/>
            <person name="Lin W."/>
            <person name="Duan Y."/>
            <person name="Cao H."/>
            <person name="Xiong S."/>
            <person name="Wang X."/>
            <person name="Wei L."/>
            <person name="Li C."/>
            <person name="Ma Q."/>
            <person name="Ju M."/>
            <person name="Zhao R."/>
            <person name="Li G."/>
            <person name="Mu C."/>
            <person name="Tian Q."/>
            <person name="Mei H."/>
            <person name="Zhang T."/>
            <person name="Gao T."/>
            <person name="Zhang H."/>
        </authorList>
    </citation>
    <scope>NUCLEOTIDE SEQUENCE</scope>
    <source>
        <strain evidence="1">G01</strain>
    </source>
</reference>
<sequence length="87" mass="9687">MKGSLAIVRNAMQPKLQLAFIEFSEYSGSRESSSEYGDGEFGMSDERALSPLALKTKIQDNMINDFMLLQYGYETNSAVGKAEKTFC</sequence>
<name>A0AAW2JNA5_9LAMI</name>
<organism evidence="1">
    <name type="scientific">Sesamum angustifolium</name>
    <dbReference type="NCBI Taxonomy" id="2727405"/>
    <lineage>
        <taxon>Eukaryota</taxon>
        <taxon>Viridiplantae</taxon>
        <taxon>Streptophyta</taxon>
        <taxon>Embryophyta</taxon>
        <taxon>Tracheophyta</taxon>
        <taxon>Spermatophyta</taxon>
        <taxon>Magnoliopsida</taxon>
        <taxon>eudicotyledons</taxon>
        <taxon>Gunneridae</taxon>
        <taxon>Pentapetalae</taxon>
        <taxon>asterids</taxon>
        <taxon>lamiids</taxon>
        <taxon>Lamiales</taxon>
        <taxon>Pedaliaceae</taxon>
        <taxon>Sesamum</taxon>
    </lineage>
</organism>
<comment type="caution">
    <text evidence="1">The sequence shown here is derived from an EMBL/GenBank/DDBJ whole genome shotgun (WGS) entry which is preliminary data.</text>
</comment>
<evidence type="ECO:0000313" key="1">
    <source>
        <dbReference type="EMBL" id="KAL0295552.1"/>
    </source>
</evidence>
<proteinExistence type="predicted"/>
<protein>
    <submittedName>
        <fullName evidence="1">Uncharacterized protein</fullName>
    </submittedName>
</protein>
<accession>A0AAW2JNA5</accession>
<dbReference type="AlphaFoldDB" id="A0AAW2JNA5"/>